<feature type="binding site" evidence="18">
    <location>
        <position position="159"/>
    </location>
    <ligand>
        <name>(6S)-NADPHX</name>
        <dbReference type="ChEBI" id="CHEBI:64076"/>
    </ligand>
</feature>
<comment type="cofactor">
    <cofactor evidence="17">
        <name>Mg(2+)</name>
        <dbReference type="ChEBI" id="CHEBI:18420"/>
    </cofactor>
</comment>
<evidence type="ECO:0000256" key="10">
    <source>
        <dbReference type="ARBA" id="ARBA00023027"/>
    </source>
</evidence>
<organism evidence="22 23">
    <name type="scientific">Legionella norrlandica</name>
    <dbReference type="NCBI Taxonomy" id="1498499"/>
    <lineage>
        <taxon>Bacteria</taxon>
        <taxon>Pseudomonadati</taxon>
        <taxon>Pseudomonadota</taxon>
        <taxon>Gammaproteobacteria</taxon>
        <taxon>Legionellales</taxon>
        <taxon>Legionellaceae</taxon>
        <taxon>Legionella</taxon>
    </lineage>
</organism>
<dbReference type="GO" id="GO:0110051">
    <property type="term" value="P:metabolite repair"/>
    <property type="evidence" value="ECO:0007669"/>
    <property type="project" value="TreeGrafter"/>
</dbReference>
<comment type="similarity">
    <text evidence="4 19">In the C-terminal section; belongs to the NnrD/CARKD family.</text>
</comment>
<keyword evidence="22" id="KW-0808">Transferase</keyword>
<dbReference type="PROSITE" id="PS51383">
    <property type="entry name" value="YJEF_C_3"/>
    <property type="match status" value="1"/>
</dbReference>
<evidence type="ECO:0000256" key="12">
    <source>
        <dbReference type="ARBA" id="ARBA00023239"/>
    </source>
</evidence>
<keyword evidence="8 17" id="KW-0521">NADP</keyword>
<evidence type="ECO:0000256" key="8">
    <source>
        <dbReference type="ARBA" id="ARBA00022857"/>
    </source>
</evidence>
<evidence type="ECO:0000259" key="20">
    <source>
        <dbReference type="PROSITE" id="PS51383"/>
    </source>
</evidence>
<dbReference type="NCBIfam" id="TIGR00197">
    <property type="entry name" value="yjeF_nterm"/>
    <property type="match status" value="1"/>
</dbReference>
<comment type="function">
    <text evidence="14 19">Bifunctional enzyme that catalyzes the epimerization of the S- and R-forms of NAD(P)HX and the dehydration of the S-form of NAD(P)HX at the expense of ADP, which is converted to AMP. This allows the repair of both epimers of NAD(P)HX, a damaged form of NAD(P)H that is a result of enzymatic or heat-dependent hydration.</text>
</comment>
<dbReference type="InterPro" id="IPR004443">
    <property type="entry name" value="YjeF_N_dom"/>
</dbReference>
<comment type="cofactor">
    <cofactor evidence="18 19">
        <name>K(+)</name>
        <dbReference type="ChEBI" id="CHEBI:29103"/>
    </cofactor>
    <text evidence="18 19">Binds 1 potassium ion per subunit.</text>
</comment>
<evidence type="ECO:0000256" key="9">
    <source>
        <dbReference type="ARBA" id="ARBA00022958"/>
    </source>
</evidence>
<evidence type="ECO:0000256" key="14">
    <source>
        <dbReference type="ARBA" id="ARBA00025153"/>
    </source>
</evidence>
<evidence type="ECO:0000313" key="23">
    <source>
        <dbReference type="Proteomes" id="UP000054422"/>
    </source>
</evidence>
<dbReference type="NCBIfam" id="TIGR00196">
    <property type="entry name" value="yjeF_cterm"/>
    <property type="match status" value="1"/>
</dbReference>
<keyword evidence="12 17" id="KW-0456">Lyase</keyword>
<feature type="domain" description="YjeF C-terminal" evidence="20">
    <location>
        <begin position="225"/>
        <end position="493"/>
    </location>
</feature>
<comment type="caution">
    <text evidence="18">Lacks conserved residue(s) required for the propagation of feature annotation.</text>
</comment>
<evidence type="ECO:0000256" key="11">
    <source>
        <dbReference type="ARBA" id="ARBA00023235"/>
    </source>
</evidence>
<comment type="catalytic activity">
    <reaction evidence="16 17 19">
        <text>(6S)-NADPHX + ADP = AMP + phosphate + NADPH + H(+)</text>
        <dbReference type="Rhea" id="RHEA:32235"/>
        <dbReference type="ChEBI" id="CHEBI:15378"/>
        <dbReference type="ChEBI" id="CHEBI:43474"/>
        <dbReference type="ChEBI" id="CHEBI:57783"/>
        <dbReference type="ChEBI" id="CHEBI:64076"/>
        <dbReference type="ChEBI" id="CHEBI:456215"/>
        <dbReference type="ChEBI" id="CHEBI:456216"/>
        <dbReference type="EC" id="4.2.1.136"/>
    </reaction>
</comment>
<dbReference type="SUPFAM" id="SSF53613">
    <property type="entry name" value="Ribokinase-like"/>
    <property type="match status" value="1"/>
</dbReference>
<keyword evidence="9 18" id="KW-0630">Potassium</keyword>
<comment type="similarity">
    <text evidence="17">Belongs to the NnrD/CARKD family.</text>
</comment>
<dbReference type="InterPro" id="IPR029056">
    <property type="entry name" value="Ribokinase-like"/>
</dbReference>
<gene>
    <name evidence="17" type="primary">nnrD</name>
    <name evidence="18" type="synonym">nnrE</name>
    <name evidence="22" type="ORF">EP47_03010</name>
</gene>
<comment type="catalytic activity">
    <reaction evidence="2 18 19">
        <text>(6R)-NADPHX = (6S)-NADPHX</text>
        <dbReference type="Rhea" id="RHEA:32227"/>
        <dbReference type="ChEBI" id="CHEBI:64076"/>
        <dbReference type="ChEBI" id="CHEBI:64077"/>
        <dbReference type="EC" id="5.1.99.6"/>
    </reaction>
</comment>
<protein>
    <recommendedName>
        <fullName evidence="19">Bifunctional NAD(P)H-hydrate repair enzyme</fullName>
    </recommendedName>
    <alternativeName>
        <fullName evidence="19">Nicotinamide nucleotide repair protein</fullName>
    </alternativeName>
    <domain>
        <recommendedName>
            <fullName evidence="19">ADP-dependent (S)-NAD(P)H-hydrate dehydratase</fullName>
            <ecNumber evidence="19">4.2.1.136</ecNumber>
        </recommendedName>
        <alternativeName>
            <fullName evidence="19">ADP-dependent NAD(P)HX dehydratase</fullName>
        </alternativeName>
    </domain>
    <domain>
        <recommendedName>
            <fullName evidence="19">NAD(P)H-hydrate epimerase</fullName>
            <ecNumber evidence="19">5.1.99.6</ecNumber>
        </recommendedName>
    </domain>
</protein>
<dbReference type="STRING" id="1498499.EP47_03010"/>
<keyword evidence="23" id="KW-1185">Reference proteome</keyword>
<evidence type="ECO:0000259" key="21">
    <source>
        <dbReference type="PROSITE" id="PS51385"/>
    </source>
</evidence>
<evidence type="ECO:0000256" key="6">
    <source>
        <dbReference type="ARBA" id="ARBA00022741"/>
    </source>
</evidence>
<comment type="similarity">
    <text evidence="18">Belongs to the NnrE/AIBP family.</text>
</comment>
<dbReference type="EC" id="5.1.99.6" evidence="19"/>
<dbReference type="GO" id="GO:0052856">
    <property type="term" value="F:NAD(P)HX epimerase activity"/>
    <property type="evidence" value="ECO:0007669"/>
    <property type="project" value="UniProtKB-UniRule"/>
</dbReference>
<evidence type="ECO:0000256" key="17">
    <source>
        <dbReference type="HAMAP-Rule" id="MF_01965"/>
    </source>
</evidence>
<dbReference type="InterPro" id="IPR000631">
    <property type="entry name" value="CARKD"/>
</dbReference>
<dbReference type="HAMAP" id="MF_01966">
    <property type="entry name" value="NADHX_epimerase"/>
    <property type="match status" value="1"/>
</dbReference>
<dbReference type="PANTHER" id="PTHR12592:SF0">
    <property type="entry name" value="ATP-DEPENDENT (S)-NAD(P)H-HYDRATE DEHYDRATASE"/>
    <property type="match status" value="1"/>
</dbReference>
<dbReference type="RefSeq" id="WP_035889306.1">
    <property type="nucleotide sequence ID" value="NZ_JNCF01000021.1"/>
</dbReference>
<feature type="binding site" evidence="17">
    <location>
        <begin position="404"/>
        <end position="408"/>
    </location>
    <ligand>
        <name>AMP</name>
        <dbReference type="ChEBI" id="CHEBI:456215"/>
    </ligand>
</feature>
<keyword evidence="5 18" id="KW-0479">Metal-binding</keyword>
<reference evidence="22 23" key="1">
    <citation type="submission" date="2014-05" db="EMBL/GenBank/DDBJ databases">
        <authorList>
            <person name="Rizzardi K."/>
            <person name="Winiecka-Krusnell J."/>
            <person name="Ramliden M."/>
            <person name="Alm E."/>
            <person name="Andersson S."/>
            <person name="Byfors S."/>
        </authorList>
    </citation>
    <scope>NUCLEOTIDE SEQUENCE [LARGE SCALE GENOMIC DNA]</scope>
    <source>
        <strain evidence="22 23">LEGN</strain>
    </source>
</reference>
<keyword evidence="11 18" id="KW-0413">Isomerase</keyword>
<evidence type="ECO:0000256" key="18">
    <source>
        <dbReference type="HAMAP-Rule" id="MF_01966"/>
    </source>
</evidence>
<dbReference type="SUPFAM" id="SSF64153">
    <property type="entry name" value="YjeF N-terminal domain-like"/>
    <property type="match status" value="1"/>
</dbReference>
<accession>A0A0A2T768</accession>
<feature type="binding site" evidence="18">
    <location>
        <position position="63"/>
    </location>
    <ligand>
        <name>K(+)</name>
        <dbReference type="ChEBI" id="CHEBI:29103"/>
    </ligand>
</feature>
<feature type="binding site" evidence="17">
    <location>
        <position position="433"/>
    </location>
    <ligand>
        <name>AMP</name>
        <dbReference type="ChEBI" id="CHEBI:456215"/>
    </ligand>
</feature>
<evidence type="ECO:0000256" key="13">
    <source>
        <dbReference type="ARBA" id="ARBA00023268"/>
    </source>
</evidence>
<evidence type="ECO:0000256" key="2">
    <source>
        <dbReference type="ARBA" id="ARBA00000909"/>
    </source>
</evidence>
<dbReference type="InterPro" id="IPR036652">
    <property type="entry name" value="YjeF_N_dom_sf"/>
</dbReference>
<evidence type="ECO:0000256" key="16">
    <source>
        <dbReference type="ARBA" id="ARBA00049209"/>
    </source>
</evidence>
<proteinExistence type="inferred from homology"/>
<comment type="caution">
    <text evidence="22">The sequence shown here is derived from an EMBL/GenBank/DDBJ whole genome shotgun (WGS) entry which is preliminary data.</text>
</comment>
<dbReference type="InterPro" id="IPR030677">
    <property type="entry name" value="Nnr"/>
</dbReference>
<dbReference type="Pfam" id="PF03853">
    <property type="entry name" value="YjeF_N"/>
    <property type="match status" value="1"/>
</dbReference>
<feature type="binding site" evidence="18">
    <location>
        <position position="162"/>
    </location>
    <ligand>
        <name>K(+)</name>
        <dbReference type="ChEBI" id="CHEBI:29103"/>
    </ligand>
</feature>
<keyword evidence="13" id="KW-0511">Multifunctional enzyme</keyword>
<comment type="subunit">
    <text evidence="17">Homotetramer.</text>
</comment>
<dbReference type="EMBL" id="JNCF01000021">
    <property type="protein sequence ID" value="KGP63273.1"/>
    <property type="molecule type" value="Genomic_DNA"/>
</dbReference>
<name>A0A0A2T768_9GAMM</name>
<comment type="catalytic activity">
    <reaction evidence="1 18 19">
        <text>(6R)-NADHX = (6S)-NADHX</text>
        <dbReference type="Rhea" id="RHEA:32215"/>
        <dbReference type="ChEBI" id="CHEBI:64074"/>
        <dbReference type="ChEBI" id="CHEBI:64075"/>
        <dbReference type="EC" id="5.1.99.6"/>
    </reaction>
</comment>
<dbReference type="CDD" id="cd01171">
    <property type="entry name" value="YXKO-related"/>
    <property type="match status" value="1"/>
</dbReference>
<feature type="binding site" evidence="17">
    <location>
        <position position="434"/>
    </location>
    <ligand>
        <name>(6S)-NADPHX</name>
        <dbReference type="ChEBI" id="CHEBI:64076"/>
    </ligand>
</feature>
<feature type="domain" description="YjeF N-terminal" evidence="21">
    <location>
        <begin position="14"/>
        <end position="216"/>
    </location>
</feature>
<dbReference type="GO" id="GO:0005524">
    <property type="term" value="F:ATP binding"/>
    <property type="evidence" value="ECO:0007669"/>
    <property type="project" value="UniProtKB-UniRule"/>
</dbReference>
<evidence type="ECO:0000256" key="5">
    <source>
        <dbReference type="ARBA" id="ARBA00022723"/>
    </source>
</evidence>
<dbReference type="Gene3D" id="3.40.1190.20">
    <property type="match status" value="1"/>
</dbReference>
<feature type="binding site" evidence="17">
    <location>
        <position position="367"/>
    </location>
    <ligand>
        <name>(6S)-NADPHX</name>
        <dbReference type="ChEBI" id="CHEBI:64076"/>
    </ligand>
</feature>
<dbReference type="Proteomes" id="UP000054422">
    <property type="component" value="Unassembled WGS sequence"/>
</dbReference>
<keyword evidence="22" id="KW-0418">Kinase</keyword>
<comment type="function">
    <text evidence="17">Catalyzes the dehydration of the S-form of NAD(P)HX at the expense of ADP, which is converted to AMP. Together with NAD(P)HX epimerase, which catalyzes the epimerization of the S- and R-forms, the enzyme allows the repair of both epimers of NAD(P)HX, a damaged form of NAD(P)H that is a result of enzymatic or heat-dependent hydration.</text>
</comment>
<dbReference type="Pfam" id="PF01256">
    <property type="entry name" value="Carb_kinase"/>
    <property type="match status" value="1"/>
</dbReference>
<dbReference type="GO" id="GO:0046872">
    <property type="term" value="F:metal ion binding"/>
    <property type="evidence" value="ECO:0007669"/>
    <property type="project" value="UniProtKB-UniRule"/>
</dbReference>
<dbReference type="PANTHER" id="PTHR12592">
    <property type="entry name" value="ATP-DEPENDENT (S)-NAD(P)H-HYDRATE DEHYDRATASE FAMILY MEMBER"/>
    <property type="match status" value="1"/>
</dbReference>
<feature type="binding site" evidence="18">
    <location>
        <begin position="130"/>
        <end position="136"/>
    </location>
    <ligand>
        <name>(6S)-NADPHX</name>
        <dbReference type="ChEBI" id="CHEBI:64076"/>
    </ligand>
</feature>
<comment type="catalytic activity">
    <reaction evidence="15 17 19">
        <text>(6S)-NADHX + ADP = AMP + phosphate + NADH + H(+)</text>
        <dbReference type="Rhea" id="RHEA:32223"/>
        <dbReference type="ChEBI" id="CHEBI:15378"/>
        <dbReference type="ChEBI" id="CHEBI:43474"/>
        <dbReference type="ChEBI" id="CHEBI:57945"/>
        <dbReference type="ChEBI" id="CHEBI:64074"/>
        <dbReference type="ChEBI" id="CHEBI:456215"/>
        <dbReference type="ChEBI" id="CHEBI:456216"/>
        <dbReference type="EC" id="4.2.1.136"/>
    </reaction>
</comment>
<evidence type="ECO:0000256" key="15">
    <source>
        <dbReference type="ARBA" id="ARBA00048238"/>
    </source>
</evidence>
<sequence length="493" mass="51678">MNKLENALYRCEQIRACEQQAAQLYQKDENALMAQAGAEAFSFLQKLYPHVNHIAVFCGAGNNAGDGYVLARLAHEQGFSVTVYQCKSLEDLPSAARNAARLALAAGVECQSADEPLDSEAELIVDALLGIGLKGPVHGIIANAIHQINASGLPVLSIDVPSGLNADTGIVENFCVKATATITFIGLKTGMYTLDGPDYCGVIRCSNLSLEACRTKLTPYASLLRDSALPLPLAARKKNSHKGNYGHVLIIGGGPGMPGAVSLAAKGALRTGAGIVSIATWPDHVKGSSPFIPEAMIWGVNTAEELMPLLAKATVCVIGPGLGDSDWAQTLFLAAITSQLPMIIDASALRWLSHHPQMDDNWILTPHPGEAASLLSCTVRDVQRDRFNAASAIQQQYGGVVVLKGVGSVIQTTEKNIFVCPKGNPGMSTAGMGDILSGIIAAFCAQGFALSDAAKLGVWVHAVAGDKVAENSGEVGLLASDLLDYIPGILNCI</sequence>
<dbReference type="OrthoDB" id="9806925at2"/>
<keyword evidence="7 17" id="KW-0067">ATP-binding</keyword>
<evidence type="ECO:0000256" key="1">
    <source>
        <dbReference type="ARBA" id="ARBA00000013"/>
    </source>
</evidence>
<feature type="binding site" evidence="17">
    <location>
        <position position="260"/>
    </location>
    <ligand>
        <name>(6S)-NADPHX</name>
        <dbReference type="ChEBI" id="CHEBI:64076"/>
    </ligand>
</feature>
<comment type="similarity">
    <text evidence="3 19">In the N-terminal section; belongs to the NnrE/AIBP family.</text>
</comment>
<dbReference type="GO" id="GO:0016301">
    <property type="term" value="F:kinase activity"/>
    <property type="evidence" value="ECO:0007669"/>
    <property type="project" value="UniProtKB-KW"/>
</dbReference>
<feature type="binding site" evidence="18">
    <location>
        <position position="126"/>
    </location>
    <ligand>
        <name>K(+)</name>
        <dbReference type="ChEBI" id="CHEBI:29103"/>
    </ligand>
</feature>
<evidence type="ECO:0000256" key="4">
    <source>
        <dbReference type="ARBA" id="ARBA00009524"/>
    </source>
</evidence>
<dbReference type="Gene3D" id="3.40.50.10260">
    <property type="entry name" value="YjeF N-terminal domain"/>
    <property type="match status" value="1"/>
</dbReference>
<dbReference type="PIRSF" id="PIRSF017184">
    <property type="entry name" value="Nnr"/>
    <property type="match status" value="1"/>
</dbReference>
<comment type="function">
    <text evidence="18">Catalyzes the epimerization of the S- and R-forms of NAD(P)HX, a damaged form of NAD(P)H that is a result of enzymatic or heat-dependent hydration. This is a prerequisite for the S-specific NAD(P)H-hydrate dehydratase to allow the repair of both epimers of NAD(P)HX.</text>
</comment>
<dbReference type="GO" id="GO:0052855">
    <property type="term" value="F:ADP-dependent NAD(P)H-hydrate dehydratase activity"/>
    <property type="evidence" value="ECO:0007669"/>
    <property type="project" value="UniProtKB-UniRule"/>
</dbReference>
<evidence type="ECO:0000313" key="22">
    <source>
        <dbReference type="EMBL" id="KGP63273.1"/>
    </source>
</evidence>
<feature type="binding site" evidence="17">
    <location>
        <position position="321"/>
    </location>
    <ligand>
        <name>(6S)-NADPHX</name>
        <dbReference type="ChEBI" id="CHEBI:64076"/>
    </ligand>
</feature>
<evidence type="ECO:0000256" key="3">
    <source>
        <dbReference type="ARBA" id="ARBA00006001"/>
    </source>
</evidence>
<dbReference type="GO" id="GO:0046496">
    <property type="term" value="P:nicotinamide nucleotide metabolic process"/>
    <property type="evidence" value="ECO:0007669"/>
    <property type="project" value="UniProtKB-UniRule"/>
</dbReference>
<keyword evidence="6 17" id="KW-0547">Nucleotide-binding</keyword>
<keyword evidence="10 17" id="KW-0520">NAD</keyword>
<evidence type="ECO:0000256" key="19">
    <source>
        <dbReference type="PIRNR" id="PIRNR017184"/>
    </source>
</evidence>
<dbReference type="PROSITE" id="PS51385">
    <property type="entry name" value="YJEF_N"/>
    <property type="match status" value="1"/>
</dbReference>
<dbReference type="HAMAP" id="MF_01965">
    <property type="entry name" value="NADHX_dehydratase"/>
    <property type="match status" value="1"/>
</dbReference>
<dbReference type="AlphaFoldDB" id="A0A0A2T768"/>
<dbReference type="EC" id="4.2.1.136" evidence="19"/>
<evidence type="ECO:0000256" key="7">
    <source>
        <dbReference type="ARBA" id="ARBA00022840"/>
    </source>
</evidence>